<dbReference type="Gramene" id="Ma09_t07220.1">
    <property type="protein sequence ID" value="Ma09_p07220.1"/>
    <property type="gene ID" value="Ma09_g07220"/>
</dbReference>
<dbReference type="Proteomes" id="UP000012960">
    <property type="component" value="Unplaced"/>
</dbReference>
<keyword evidence="3" id="KW-1185">Reference proteome</keyword>
<reference evidence="2" key="2">
    <citation type="submission" date="2021-05" db="UniProtKB">
        <authorList>
            <consortium name="EnsemblPlants"/>
        </authorList>
    </citation>
    <scope>IDENTIFICATION</scope>
    <source>
        <strain evidence="2">subsp. malaccensis</strain>
    </source>
</reference>
<proteinExistence type="predicted"/>
<dbReference type="EnsemblPlants" id="Ma09_t07220.1">
    <property type="protein sequence ID" value="Ma09_p07220.1"/>
    <property type="gene ID" value="Ma09_g07220"/>
</dbReference>
<reference evidence="1" key="1">
    <citation type="submission" date="2021-03" db="EMBL/GenBank/DDBJ databases">
        <authorList>
            <consortium name="Genoscope - CEA"/>
            <person name="William W."/>
        </authorList>
    </citation>
    <scope>NUCLEOTIDE SEQUENCE</scope>
    <source>
        <strain evidence="1">Doubled-haploid Pahang</strain>
    </source>
</reference>
<dbReference type="InParanoid" id="A0A804KGW8"/>
<dbReference type="AlphaFoldDB" id="A0A804KGW8"/>
<evidence type="ECO:0000313" key="2">
    <source>
        <dbReference type="EnsemblPlants" id="Ma09_p07220.1"/>
    </source>
</evidence>
<protein>
    <submittedName>
        <fullName evidence="1">(wild Malaysian banana) hypothetical protein</fullName>
    </submittedName>
</protein>
<dbReference type="EMBL" id="HG996474">
    <property type="protein sequence ID" value="CAG1834451.1"/>
    <property type="molecule type" value="Genomic_DNA"/>
</dbReference>
<name>A0A804KGW8_MUSAM</name>
<accession>A0A804KGW8</accession>
<organism evidence="2 3">
    <name type="scientific">Musa acuminata subsp. malaccensis</name>
    <name type="common">Wild banana</name>
    <name type="synonym">Musa malaccensis</name>
    <dbReference type="NCBI Taxonomy" id="214687"/>
    <lineage>
        <taxon>Eukaryota</taxon>
        <taxon>Viridiplantae</taxon>
        <taxon>Streptophyta</taxon>
        <taxon>Embryophyta</taxon>
        <taxon>Tracheophyta</taxon>
        <taxon>Spermatophyta</taxon>
        <taxon>Magnoliopsida</taxon>
        <taxon>Liliopsida</taxon>
        <taxon>Zingiberales</taxon>
        <taxon>Musaceae</taxon>
        <taxon>Musa</taxon>
    </lineage>
</organism>
<evidence type="ECO:0000313" key="1">
    <source>
        <dbReference type="EMBL" id="CAG1834451.1"/>
    </source>
</evidence>
<sequence>MINSFAGAVKQLAACSGRSNHIFSVWTTPTLTPFFIFVSG</sequence>
<gene>
    <name evidence="1" type="ORF">GSMUA_225560.1</name>
</gene>
<evidence type="ECO:0000313" key="3">
    <source>
        <dbReference type="Proteomes" id="UP000012960"/>
    </source>
</evidence>